<dbReference type="EMBL" id="BNAL01000020">
    <property type="protein sequence ID" value="GHG04999.1"/>
    <property type="molecule type" value="Genomic_DNA"/>
</dbReference>
<evidence type="ECO:0000313" key="3">
    <source>
        <dbReference type="EMBL" id="GHG04999.1"/>
    </source>
</evidence>
<comment type="caution">
    <text evidence="3">The sequence shown here is derived from an EMBL/GenBank/DDBJ whole genome shotgun (WGS) entry which is preliminary data.</text>
</comment>
<keyword evidence="4" id="KW-1185">Reference proteome</keyword>
<dbReference type="Pfam" id="PF14376">
    <property type="entry name" value="Haem_bd"/>
    <property type="match status" value="1"/>
</dbReference>
<accession>A0ABQ3K6C0</accession>
<sequence length="168" mass="18448">MTPPERHLQAARPRSDLWAKWLGTAAAAFLLLQLIPYGRAHTNPPVQTQTTWDSPQTEQLFARACADCHSNQTRWPWYSNVAPVSWLVQKHVDEGRSKFNVNVPGFGPEAGEAAEAVREGEMPEKTYLPLHPEARLTPEETQALVSGLQRTFGQEGGSETGTGGSDGD</sequence>
<dbReference type="InterPro" id="IPR036909">
    <property type="entry name" value="Cyt_c-like_dom_sf"/>
</dbReference>
<evidence type="ECO:0000256" key="1">
    <source>
        <dbReference type="SAM" id="MobiDB-lite"/>
    </source>
</evidence>
<evidence type="ECO:0000313" key="4">
    <source>
        <dbReference type="Proteomes" id="UP000632154"/>
    </source>
</evidence>
<protein>
    <submittedName>
        <fullName evidence="3">Cytochrome c</fullName>
    </submittedName>
</protein>
<reference evidence="4" key="1">
    <citation type="journal article" date="2019" name="Int. J. Syst. Evol. Microbiol.">
        <title>The Global Catalogue of Microorganisms (GCM) 10K type strain sequencing project: providing services to taxonomists for standard genome sequencing and annotation.</title>
        <authorList>
            <consortium name="The Broad Institute Genomics Platform"/>
            <consortium name="The Broad Institute Genome Sequencing Center for Infectious Disease"/>
            <person name="Wu L."/>
            <person name="Ma J."/>
        </authorList>
    </citation>
    <scope>NUCLEOTIDE SEQUENCE [LARGE SCALE GENOMIC DNA]</scope>
    <source>
        <strain evidence="4">CGMCC 1.18439</strain>
    </source>
</reference>
<dbReference type="RefSeq" id="WP_189643266.1">
    <property type="nucleotide sequence ID" value="NZ_BNAL01000020.1"/>
</dbReference>
<dbReference type="Proteomes" id="UP000632154">
    <property type="component" value="Unassembled WGS sequence"/>
</dbReference>
<proteinExistence type="predicted"/>
<feature type="compositionally biased region" description="Gly residues" evidence="1">
    <location>
        <begin position="154"/>
        <end position="168"/>
    </location>
</feature>
<gene>
    <name evidence="3" type="ORF">GCM10017783_17000</name>
</gene>
<feature type="region of interest" description="Disordered" evidence="1">
    <location>
        <begin position="146"/>
        <end position="168"/>
    </location>
</feature>
<dbReference type="InterPro" id="IPR025992">
    <property type="entry name" value="Haem-bd"/>
</dbReference>
<feature type="domain" description="Haem-binding" evidence="2">
    <location>
        <begin position="26"/>
        <end position="152"/>
    </location>
</feature>
<evidence type="ECO:0000259" key="2">
    <source>
        <dbReference type="SMART" id="SM01235"/>
    </source>
</evidence>
<dbReference type="SMART" id="SM01235">
    <property type="entry name" value="Haem_bd"/>
    <property type="match status" value="1"/>
</dbReference>
<organism evidence="3 4">
    <name type="scientific">Deinococcus piscis</name>
    <dbReference type="NCBI Taxonomy" id="394230"/>
    <lineage>
        <taxon>Bacteria</taxon>
        <taxon>Thermotogati</taxon>
        <taxon>Deinococcota</taxon>
        <taxon>Deinococci</taxon>
        <taxon>Deinococcales</taxon>
        <taxon>Deinococcaceae</taxon>
        <taxon>Deinococcus</taxon>
    </lineage>
</organism>
<dbReference type="SUPFAM" id="SSF46626">
    <property type="entry name" value="Cytochrome c"/>
    <property type="match status" value="1"/>
</dbReference>
<name>A0ABQ3K6C0_9DEIO</name>